<dbReference type="EMBL" id="JARK01001350">
    <property type="protein sequence ID" value="EYC24301.1"/>
    <property type="molecule type" value="Genomic_DNA"/>
</dbReference>
<dbReference type="AlphaFoldDB" id="A0A016VAK0"/>
<dbReference type="STRING" id="53326.A0A016VAK0"/>
<reference evidence="3" key="1">
    <citation type="journal article" date="2015" name="Nat. Genet.">
        <title>The genome and transcriptome of the zoonotic hookworm Ancylostoma ceylanicum identify infection-specific gene families.</title>
        <authorList>
            <person name="Schwarz E.M."/>
            <person name="Hu Y."/>
            <person name="Antoshechkin I."/>
            <person name="Miller M.M."/>
            <person name="Sternberg P.W."/>
            <person name="Aroian R.V."/>
        </authorList>
    </citation>
    <scope>NUCLEOTIDE SEQUENCE</scope>
    <source>
        <strain evidence="3">HY135</strain>
    </source>
</reference>
<organism evidence="2 3">
    <name type="scientific">Ancylostoma ceylanicum</name>
    <dbReference type="NCBI Taxonomy" id="53326"/>
    <lineage>
        <taxon>Eukaryota</taxon>
        <taxon>Metazoa</taxon>
        <taxon>Ecdysozoa</taxon>
        <taxon>Nematoda</taxon>
        <taxon>Chromadorea</taxon>
        <taxon>Rhabditida</taxon>
        <taxon>Rhabditina</taxon>
        <taxon>Rhabditomorpha</taxon>
        <taxon>Strongyloidea</taxon>
        <taxon>Ancylostomatidae</taxon>
        <taxon>Ancylostomatinae</taxon>
        <taxon>Ancylostoma</taxon>
    </lineage>
</organism>
<dbReference type="Proteomes" id="UP000024635">
    <property type="component" value="Unassembled WGS sequence"/>
</dbReference>
<comment type="caution">
    <text evidence="2">The sequence shown here is derived from an EMBL/GenBank/DDBJ whole genome shotgun (WGS) entry which is preliminary data.</text>
</comment>
<sequence length="150" mass="16581">MRKVPKKLEDLVAGVRNILNSRRGKLRPQLDHLTSLSKAVLLQHDSVRQEPTQRQSPDINSDSRDVNKQISPNLKTAIEYLGGVPLESLSRINPAQVVIHEQNADGTFKLEVHMACSMNSTGRMNISGKAPAGLIPKKVTVNGKEIWAEN</sequence>
<protein>
    <submittedName>
        <fullName evidence="2">Uncharacterized protein</fullName>
    </submittedName>
</protein>
<gene>
    <name evidence="2" type="primary">Acey_s0014.g2429</name>
    <name evidence="2" type="ORF">Y032_0014g2429</name>
</gene>
<keyword evidence="3" id="KW-1185">Reference proteome</keyword>
<proteinExistence type="predicted"/>
<evidence type="ECO:0000313" key="3">
    <source>
        <dbReference type="Proteomes" id="UP000024635"/>
    </source>
</evidence>
<name>A0A016VAK0_9BILA</name>
<dbReference type="OrthoDB" id="5846508at2759"/>
<feature type="region of interest" description="Disordered" evidence="1">
    <location>
        <begin position="44"/>
        <end position="67"/>
    </location>
</feature>
<accession>A0A016VAK0</accession>
<feature type="compositionally biased region" description="Polar residues" evidence="1">
    <location>
        <begin position="49"/>
        <end position="60"/>
    </location>
</feature>
<evidence type="ECO:0000256" key="1">
    <source>
        <dbReference type="SAM" id="MobiDB-lite"/>
    </source>
</evidence>
<evidence type="ECO:0000313" key="2">
    <source>
        <dbReference type="EMBL" id="EYC24301.1"/>
    </source>
</evidence>